<dbReference type="AlphaFoldDB" id="A0A1S1RMI2"/>
<feature type="region of interest" description="Disordered" evidence="1">
    <location>
        <begin position="274"/>
        <end position="305"/>
    </location>
</feature>
<dbReference type="InterPro" id="IPR040701">
    <property type="entry name" value="Bact_RF_family2"/>
</dbReference>
<dbReference type="RefSeq" id="WP_071082286.1">
    <property type="nucleotide sequence ID" value="NZ_MBLM01000003.1"/>
</dbReference>
<protein>
    <recommendedName>
        <fullName evidence="4">Peptide chain release factor 1 (ERF1)</fullName>
    </recommendedName>
</protein>
<evidence type="ECO:0008006" key="4">
    <source>
        <dbReference type="Google" id="ProtNLM"/>
    </source>
</evidence>
<accession>A0A1S1RMI2</accession>
<dbReference type="SUPFAM" id="SSF53137">
    <property type="entry name" value="Translational machinery components"/>
    <property type="match status" value="1"/>
</dbReference>
<dbReference type="Pfam" id="PF18844">
    <property type="entry name" value="baeRF_family2"/>
    <property type="match status" value="1"/>
</dbReference>
<dbReference type="Proteomes" id="UP000179627">
    <property type="component" value="Unassembled WGS sequence"/>
</dbReference>
<evidence type="ECO:0000313" key="2">
    <source>
        <dbReference type="EMBL" id="OHV46004.1"/>
    </source>
</evidence>
<name>A0A1S1RMI2_9ACTN</name>
<gene>
    <name evidence="2" type="ORF">CC117_09330</name>
</gene>
<reference evidence="3" key="1">
    <citation type="submission" date="2016-07" db="EMBL/GenBank/DDBJ databases">
        <title>Sequence Frankia sp. strain CcI1.17.</title>
        <authorList>
            <person name="Ghodhbane-Gtari F."/>
            <person name="Swanson E."/>
            <person name="Gueddou A."/>
            <person name="Morris K."/>
            <person name="Hezbri K."/>
            <person name="Ktari A."/>
            <person name="Nouioui I."/>
            <person name="Abebe-Akele F."/>
            <person name="Simpson S."/>
            <person name="Thomas K."/>
            <person name="Gtari M."/>
            <person name="Tisa L.S."/>
            <person name="Hurst S."/>
        </authorList>
    </citation>
    <scope>NUCLEOTIDE SEQUENCE [LARGE SCALE GENOMIC DNA]</scope>
    <source>
        <strain evidence="3">Cc1.17</strain>
    </source>
</reference>
<feature type="compositionally biased region" description="Gly residues" evidence="1">
    <location>
        <begin position="276"/>
        <end position="294"/>
    </location>
</feature>
<dbReference type="InterPro" id="IPR042226">
    <property type="entry name" value="eFR1_2_sf"/>
</dbReference>
<dbReference type="OrthoDB" id="5179393at2"/>
<dbReference type="EMBL" id="MBLM01000003">
    <property type="protein sequence ID" value="OHV46004.1"/>
    <property type="molecule type" value="Genomic_DNA"/>
</dbReference>
<evidence type="ECO:0000313" key="3">
    <source>
        <dbReference type="Proteomes" id="UP000179627"/>
    </source>
</evidence>
<dbReference type="Gene3D" id="3.30.420.60">
    <property type="entry name" value="eRF1 domain 2"/>
    <property type="match status" value="1"/>
</dbReference>
<organism evidence="2 3">
    <name type="scientific">Parafrankia colletiae</name>
    <dbReference type="NCBI Taxonomy" id="573497"/>
    <lineage>
        <taxon>Bacteria</taxon>
        <taxon>Bacillati</taxon>
        <taxon>Actinomycetota</taxon>
        <taxon>Actinomycetes</taxon>
        <taxon>Frankiales</taxon>
        <taxon>Frankiaceae</taxon>
        <taxon>Parafrankia</taxon>
    </lineage>
</organism>
<evidence type="ECO:0000256" key="1">
    <source>
        <dbReference type="SAM" id="MobiDB-lite"/>
    </source>
</evidence>
<sequence length="414" mass="43376">MDISALRSLYTSPGRFVTAYASIDPVLENAAHQYDLRWRDLAAELERRGAGREARELLLAQRGDPHQREGGTRVVVVSGEGKQAHVPFAHWLPGRSDVDLVDVGTLPHLRPVLNWMDSRLPHVVAIVDRLGVDVLGYVDGALPVAAVSQNTTRPPWHKARQGGWAQRRFESHVEEHWKHGAKGDAELIAGAAHETAAEVVIVAGDTKALSLVRDELPRDVAARVVVVQGSRARDGSVDHLADRVMGVLAAEVERRRAGLLDEFQQYRSRARSLVGAGRGTGAGRGPAAGAGAGGERSATDAPAGGRPMLAAADGPAATAYALSLSQVSHLLLAEDGAGDGPAWVGDDVTEIAVDPSGADGLRHPVRASRVDALVRAALGTGAAVHTVASGAPGSPTDGVGALLRYSAARPSIPD</sequence>
<proteinExistence type="predicted"/>
<comment type="caution">
    <text evidence="2">The sequence shown here is derived from an EMBL/GenBank/DDBJ whole genome shotgun (WGS) entry which is preliminary data.</text>
</comment>
<keyword evidence="3" id="KW-1185">Reference proteome</keyword>